<evidence type="ECO:0000313" key="1">
    <source>
        <dbReference type="EMBL" id="MEG3437530.1"/>
    </source>
</evidence>
<name>A0AAW9QQN2_9CHRO</name>
<organism evidence="1 2">
    <name type="scientific">Pannus brasiliensis CCIBt3594</name>
    <dbReference type="NCBI Taxonomy" id="1427578"/>
    <lineage>
        <taxon>Bacteria</taxon>
        <taxon>Bacillati</taxon>
        <taxon>Cyanobacteriota</taxon>
        <taxon>Cyanophyceae</taxon>
        <taxon>Oscillatoriophycideae</taxon>
        <taxon>Chroococcales</taxon>
        <taxon>Microcystaceae</taxon>
        <taxon>Pannus</taxon>
    </lineage>
</organism>
<reference evidence="1 2" key="1">
    <citation type="submission" date="2024-01" db="EMBL/GenBank/DDBJ databases">
        <title>Genomic insights into the taxonomy and metabolism of the cyanobacterium Pannus brasiliensis CCIBt3594.</title>
        <authorList>
            <person name="Machado M."/>
            <person name="Botero N.B."/>
            <person name="Andreote A.P.D."/>
            <person name="Feitosa A.M.T."/>
            <person name="Popin R."/>
            <person name="Sivonen K."/>
            <person name="Fiore M.F."/>
        </authorList>
    </citation>
    <scope>NUCLEOTIDE SEQUENCE [LARGE SCALE GENOMIC DNA]</scope>
    <source>
        <strain evidence="1 2">CCIBt3594</strain>
    </source>
</reference>
<gene>
    <name evidence="1" type="ORF">V0288_10405</name>
</gene>
<dbReference type="AlphaFoldDB" id="A0AAW9QQN2"/>
<dbReference type="Proteomes" id="UP001328733">
    <property type="component" value="Unassembled WGS sequence"/>
</dbReference>
<dbReference type="RefSeq" id="WP_332865008.1">
    <property type="nucleotide sequence ID" value="NZ_JBAFSM010000016.1"/>
</dbReference>
<evidence type="ECO:0000313" key="2">
    <source>
        <dbReference type="Proteomes" id="UP001328733"/>
    </source>
</evidence>
<dbReference type="EMBL" id="JBAFSM010000016">
    <property type="protein sequence ID" value="MEG3437530.1"/>
    <property type="molecule type" value="Genomic_DNA"/>
</dbReference>
<comment type="caution">
    <text evidence="1">The sequence shown here is derived from an EMBL/GenBank/DDBJ whole genome shotgun (WGS) entry which is preliminary data.</text>
</comment>
<protein>
    <submittedName>
        <fullName evidence="1">Uncharacterized protein</fullName>
    </submittedName>
</protein>
<accession>A0AAW9QQN2</accession>
<proteinExistence type="predicted"/>
<sequence>MEIFIESTKQFESDLEKFSEQARNLVMQKTNCFVSLFPSEKDSEGYRRKLHQPPRAIALNDSSVYTLIVSPKLRVIWSIEEDIDLDRTVFTLLRVVDRDGLDRAYESLAESLSRDLDRRIPETIKIEIRDKIPCKSENRNR</sequence>
<keyword evidence="2" id="KW-1185">Reference proteome</keyword>